<dbReference type="Pfam" id="PF00439">
    <property type="entry name" value="Bromodomain"/>
    <property type="match status" value="1"/>
</dbReference>
<evidence type="ECO:0000313" key="6">
    <source>
        <dbReference type="Proteomes" id="UP001497744"/>
    </source>
</evidence>
<feature type="region of interest" description="Disordered" evidence="3">
    <location>
        <begin position="1"/>
        <end position="22"/>
    </location>
</feature>
<dbReference type="GeneID" id="94192542"/>
<proteinExistence type="predicted"/>
<protein>
    <submittedName>
        <fullName evidence="5">Bromodomain protein, putative</fullName>
    </submittedName>
</protein>
<dbReference type="SUPFAM" id="SSF47370">
    <property type="entry name" value="Bromodomain"/>
    <property type="match status" value="1"/>
</dbReference>
<sequence length="365" mass="41280">MRGSASSQGNGPGGTSHGTKRLGLSLERLDSNGVAMRLKEVYAETLRKLIAFDKEGAFSSPADSCGLIEYEPPVRKPMDFDMMRQKMAEMYYLDDPSHFDEDIALTLHNMRAYNHESSARYLAAVKLEEAYGWLRPHMVKRISDVLEAGNKKSLNNVNRARAEVCLSLNDVTPVSTGTSERYAYLDPTSATKRRRYRKVTVSDAPSSGKPRSRLRYKINPIIYAVNQTMLSDPRAYEPVGVCLGAPGGLNRVLKAIEGMYARLLETPYASMSWFDIFMEPYRRILRDFEYLKHSSHIRGNQSVDARAGSLVMRRLKPESYKDTILKFVGEDNLKRVNVLFPSLMDTLSDLHVNPHLIVTRADLKF</sequence>
<reference evidence="5 6" key="1">
    <citation type="submission" date="2021-06" db="EMBL/GenBank/DDBJ databases">
        <title>Genome sequence of Babesia caballi.</title>
        <authorList>
            <person name="Yamagishi J."/>
            <person name="Kidaka T."/>
            <person name="Ochi A."/>
        </authorList>
    </citation>
    <scope>NUCLEOTIDE SEQUENCE [LARGE SCALE GENOMIC DNA]</scope>
    <source>
        <strain evidence="5">USDA-D6B2</strain>
    </source>
</reference>
<comment type="caution">
    <text evidence="5">The sequence shown here is derived from an EMBL/GenBank/DDBJ whole genome shotgun (WGS) entry which is preliminary data.</text>
</comment>
<dbReference type="SMART" id="SM00297">
    <property type="entry name" value="BROMO"/>
    <property type="match status" value="1"/>
</dbReference>
<keyword evidence="1 2" id="KW-0103">Bromodomain</keyword>
<name>A0AAV4LM71_BABCB</name>
<organism evidence="5 6">
    <name type="scientific">Babesia caballi</name>
    <dbReference type="NCBI Taxonomy" id="5871"/>
    <lineage>
        <taxon>Eukaryota</taxon>
        <taxon>Sar</taxon>
        <taxon>Alveolata</taxon>
        <taxon>Apicomplexa</taxon>
        <taxon>Aconoidasida</taxon>
        <taxon>Piroplasmida</taxon>
        <taxon>Babesiidae</taxon>
        <taxon>Babesia</taxon>
    </lineage>
</organism>
<evidence type="ECO:0000256" key="2">
    <source>
        <dbReference type="PROSITE-ProRule" id="PRU00035"/>
    </source>
</evidence>
<dbReference type="CDD" id="cd04369">
    <property type="entry name" value="Bromodomain"/>
    <property type="match status" value="1"/>
</dbReference>
<evidence type="ECO:0000256" key="1">
    <source>
        <dbReference type="ARBA" id="ARBA00023117"/>
    </source>
</evidence>
<dbReference type="AlphaFoldDB" id="A0AAV4LM71"/>
<gene>
    <name evidence="5" type="ORF">BcabD6B2_04940</name>
</gene>
<dbReference type="InterPro" id="IPR001487">
    <property type="entry name" value="Bromodomain"/>
</dbReference>
<feature type="domain" description="Bromo" evidence="4">
    <location>
        <begin position="58"/>
        <end position="121"/>
    </location>
</feature>
<dbReference type="PROSITE" id="PS50014">
    <property type="entry name" value="BROMODOMAIN_2"/>
    <property type="match status" value="1"/>
</dbReference>
<accession>A0AAV4LM71</accession>
<dbReference type="EMBL" id="BPLF01000001">
    <property type="protein sequence ID" value="GIX61059.1"/>
    <property type="molecule type" value="Genomic_DNA"/>
</dbReference>
<evidence type="ECO:0000259" key="4">
    <source>
        <dbReference type="PROSITE" id="PS50014"/>
    </source>
</evidence>
<evidence type="ECO:0000256" key="3">
    <source>
        <dbReference type="SAM" id="MobiDB-lite"/>
    </source>
</evidence>
<dbReference type="Proteomes" id="UP001497744">
    <property type="component" value="Unassembled WGS sequence"/>
</dbReference>
<evidence type="ECO:0000313" key="5">
    <source>
        <dbReference type="EMBL" id="GIX61059.1"/>
    </source>
</evidence>
<dbReference type="Gene3D" id="1.20.920.10">
    <property type="entry name" value="Bromodomain-like"/>
    <property type="match status" value="1"/>
</dbReference>
<dbReference type="RefSeq" id="XP_067713130.1">
    <property type="nucleotide sequence ID" value="XM_067857029.1"/>
</dbReference>
<keyword evidence="6" id="KW-1185">Reference proteome</keyword>
<dbReference type="InterPro" id="IPR036427">
    <property type="entry name" value="Bromodomain-like_sf"/>
</dbReference>